<feature type="compositionally biased region" description="Low complexity" evidence="1">
    <location>
        <begin position="89"/>
        <end position="104"/>
    </location>
</feature>
<dbReference type="EMBL" id="BQKY01000015">
    <property type="protein sequence ID" value="GJN93730.1"/>
    <property type="molecule type" value="Genomic_DNA"/>
</dbReference>
<gene>
    <name evidence="2" type="ORF">Rhopal_006787-T1</name>
</gene>
<feature type="compositionally biased region" description="Polar residues" evidence="1">
    <location>
        <begin position="1"/>
        <end position="15"/>
    </location>
</feature>
<reference evidence="2 3" key="1">
    <citation type="submission" date="2021-12" db="EMBL/GenBank/DDBJ databases">
        <title>High titer production of polyol ester of fatty acids by Rhodotorula paludigena BS15 towards product separation-free biomass refinery.</title>
        <authorList>
            <person name="Mano J."/>
            <person name="Ono H."/>
            <person name="Tanaka T."/>
            <person name="Naito K."/>
            <person name="Sushida H."/>
            <person name="Ike M."/>
            <person name="Tokuyasu K."/>
            <person name="Kitaoka M."/>
        </authorList>
    </citation>
    <scope>NUCLEOTIDE SEQUENCE [LARGE SCALE GENOMIC DNA]</scope>
    <source>
        <strain evidence="2 3">BS15</strain>
    </source>
</reference>
<name>A0AAV5GUY2_9BASI</name>
<protein>
    <submittedName>
        <fullName evidence="2">Uncharacterized protein</fullName>
    </submittedName>
</protein>
<organism evidence="2 3">
    <name type="scientific">Rhodotorula paludigena</name>
    <dbReference type="NCBI Taxonomy" id="86838"/>
    <lineage>
        <taxon>Eukaryota</taxon>
        <taxon>Fungi</taxon>
        <taxon>Dikarya</taxon>
        <taxon>Basidiomycota</taxon>
        <taxon>Pucciniomycotina</taxon>
        <taxon>Microbotryomycetes</taxon>
        <taxon>Sporidiobolales</taxon>
        <taxon>Sporidiobolaceae</taxon>
        <taxon>Rhodotorula</taxon>
    </lineage>
</organism>
<keyword evidence="3" id="KW-1185">Reference proteome</keyword>
<sequence>MTATLSTEKGSSSDASELAHLSVKPDEEGERDHFDAVEQAQPAGRRVSARRRVQTTRALEADAPTPRQSRASPSFTLELAATTRKRDTPPASASSAIAAPSPASNTTGVASRTRGQRKLTIENSGEIEKAGLSAVGGDKRQDSSPSTLSSAPSSDAEPDQPPPADALPEDTTSNQQGPSRTKLEGHKRPVPASQRQQSAKRKRIRTALTCEDWFEEREMIEQEELAERDTTAGGRRHWVLAVKGEKAKWSLE</sequence>
<dbReference type="AlphaFoldDB" id="A0AAV5GUY2"/>
<feature type="region of interest" description="Disordered" evidence="1">
    <location>
        <begin position="1"/>
        <end position="203"/>
    </location>
</feature>
<feature type="compositionally biased region" description="Basic and acidic residues" evidence="1">
    <location>
        <begin position="23"/>
        <end position="36"/>
    </location>
</feature>
<evidence type="ECO:0000256" key="1">
    <source>
        <dbReference type="SAM" id="MobiDB-lite"/>
    </source>
</evidence>
<accession>A0AAV5GUY2</accession>
<dbReference type="Proteomes" id="UP001342314">
    <property type="component" value="Unassembled WGS sequence"/>
</dbReference>
<feature type="compositionally biased region" description="Polar residues" evidence="1">
    <location>
        <begin position="66"/>
        <end position="75"/>
    </location>
</feature>
<feature type="compositionally biased region" description="Low complexity" evidence="1">
    <location>
        <begin position="143"/>
        <end position="155"/>
    </location>
</feature>
<proteinExistence type="predicted"/>
<evidence type="ECO:0000313" key="2">
    <source>
        <dbReference type="EMBL" id="GJN93730.1"/>
    </source>
</evidence>
<comment type="caution">
    <text evidence="2">The sequence shown here is derived from an EMBL/GenBank/DDBJ whole genome shotgun (WGS) entry which is preliminary data.</text>
</comment>
<evidence type="ECO:0000313" key="3">
    <source>
        <dbReference type="Proteomes" id="UP001342314"/>
    </source>
</evidence>